<organism evidence="5 6">
    <name type="scientific">Companilactobacillus nuruki</name>
    <dbReference type="NCBI Taxonomy" id="1993540"/>
    <lineage>
        <taxon>Bacteria</taxon>
        <taxon>Bacillati</taxon>
        <taxon>Bacillota</taxon>
        <taxon>Bacilli</taxon>
        <taxon>Lactobacillales</taxon>
        <taxon>Lactobacillaceae</taxon>
        <taxon>Companilactobacillus</taxon>
    </lineage>
</organism>
<name>A0A2N7AWK5_9LACO</name>
<dbReference type="InterPro" id="IPR036291">
    <property type="entry name" value="NAD(P)-bd_dom_sf"/>
</dbReference>
<dbReference type="SUPFAM" id="SSF51735">
    <property type="entry name" value="NAD(P)-binding Rossmann-fold domains"/>
    <property type="match status" value="1"/>
</dbReference>
<gene>
    <name evidence="5" type="ORF">CBP76_03040</name>
</gene>
<comment type="caution">
    <text evidence="5">The sequence shown here is derived from an EMBL/GenBank/DDBJ whole genome shotgun (WGS) entry which is preliminary data.</text>
</comment>
<evidence type="ECO:0000256" key="1">
    <source>
        <dbReference type="ARBA" id="ARBA00006484"/>
    </source>
</evidence>
<dbReference type="SMART" id="SM00822">
    <property type="entry name" value="PKS_KR"/>
    <property type="match status" value="1"/>
</dbReference>
<evidence type="ECO:0000256" key="3">
    <source>
        <dbReference type="RuleBase" id="RU000363"/>
    </source>
</evidence>
<reference evidence="5 6" key="1">
    <citation type="submission" date="2017-05" db="EMBL/GenBank/DDBJ databases">
        <title>Lactobacillus nurukis nov., sp. nov., isolated from nuruk.</title>
        <authorList>
            <person name="Kim S.-J."/>
        </authorList>
    </citation>
    <scope>NUCLEOTIDE SEQUENCE [LARGE SCALE GENOMIC DNA]</scope>
    <source>
        <strain evidence="5 6">SYF10-1a</strain>
    </source>
</reference>
<accession>A0A2N7AWK5</accession>
<protein>
    <submittedName>
        <fullName evidence="5">Short-chain dehydrogenase/reductase</fullName>
    </submittedName>
</protein>
<dbReference type="AlphaFoldDB" id="A0A2N7AWK5"/>
<keyword evidence="2" id="KW-0560">Oxidoreductase</keyword>
<keyword evidence="6" id="KW-1185">Reference proteome</keyword>
<evidence type="ECO:0000256" key="2">
    <source>
        <dbReference type="ARBA" id="ARBA00023002"/>
    </source>
</evidence>
<evidence type="ECO:0000259" key="4">
    <source>
        <dbReference type="SMART" id="SM00822"/>
    </source>
</evidence>
<dbReference type="EMBL" id="NIPR01000005">
    <property type="protein sequence ID" value="PMD73125.1"/>
    <property type="molecule type" value="Genomic_DNA"/>
</dbReference>
<dbReference type="Pfam" id="PF00106">
    <property type="entry name" value="adh_short"/>
    <property type="match status" value="1"/>
</dbReference>
<dbReference type="InterPro" id="IPR057326">
    <property type="entry name" value="KR_dom"/>
</dbReference>
<dbReference type="InterPro" id="IPR002347">
    <property type="entry name" value="SDR_fam"/>
</dbReference>
<sequence length="278" mass="30528">MTRTWFITGSSRGLGRSIAENALNNGDNVVATARNTKRFDDLLEKYGNQIYPISLDVTDVKDVNEAIQRAIEHFGSIDILVNNAGFADMDSVEEMSLDTFKSQMDTDFYGTLYTIKAVLPAMRKAKSGRIINISSIGGRIGGPGLGAYQSAKFAVNGLSEVLSHEVQPFGIQVTTVEPGGMRTEWGGDSMDAARSDIYKDTVGQAIDMIHDQWHAYGERYISEPEKVAEAIYTLSEMKQAPVHLLIGKDAEQAAEQHAKELAKNDELNRKLTESTGNM</sequence>
<proteinExistence type="inferred from homology"/>
<dbReference type="PRINTS" id="PR00080">
    <property type="entry name" value="SDRFAMILY"/>
</dbReference>
<evidence type="ECO:0000313" key="6">
    <source>
        <dbReference type="Proteomes" id="UP000235649"/>
    </source>
</evidence>
<dbReference type="RefSeq" id="WP_102195458.1">
    <property type="nucleotide sequence ID" value="NZ_NIPR01000005.1"/>
</dbReference>
<feature type="domain" description="Ketoreductase" evidence="4">
    <location>
        <begin position="3"/>
        <end position="185"/>
    </location>
</feature>
<dbReference type="Gene3D" id="3.40.50.720">
    <property type="entry name" value="NAD(P)-binding Rossmann-like Domain"/>
    <property type="match status" value="1"/>
</dbReference>
<comment type="similarity">
    <text evidence="1 3">Belongs to the short-chain dehydrogenases/reductases (SDR) family.</text>
</comment>
<dbReference type="InterPro" id="IPR051911">
    <property type="entry name" value="SDR_oxidoreductase"/>
</dbReference>
<dbReference type="Proteomes" id="UP000235649">
    <property type="component" value="Unassembled WGS sequence"/>
</dbReference>
<dbReference type="PANTHER" id="PTHR43976">
    <property type="entry name" value="SHORT CHAIN DEHYDROGENASE"/>
    <property type="match status" value="1"/>
</dbReference>
<dbReference type="CDD" id="cd05374">
    <property type="entry name" value="17beta-HSD-like_SDR_c"/>
    <property type="match status" value="1"/>
</dbReference>
<evidence type="ECO:0000313" key="5">
    <source>
        <dbReference type="EMBL" id="PMD73125.1"/>
    </source>
</evidence>
<dbReference type="PRINTS" id="PR00081">
    <property type="entry name" value="GDHRDH"/>
</dbReference>
<dbReference type="PANTHER" id="PTHR43976:SF16">
    <property type="entry name" value="SHORT-CHAIN DEHYDROGENASE_REDUCTASE FAMILY PROTEIN"/>
    <property type="match status" value="1"/>
</dbReference>
<dbReference type="OrthoDB" id="9775296at2"/>
<dbReference type="GO" id="GO:0016491">
    <property type="term" value="F:oxidoreductase activity"/>
    <property type="evidence" value="ECO:0007669"/>
    <property type="project" value="UniProtKB-KW"/>
</dbReference>